<evidence type="ECO:0000313" key="2">
    <source>
        <dbReference type="EMBL" id="TCO36838.1"/>
    </source>
</evidence>
<keyword evidence="3" id="KW-1185">Reference proteome</keyword>
<dbReference type="EMBL" id="SLWQ01000011">
    <property type="protein sequence ID" value="TCO36838.1"/>
    <property type="molecule type" value="Genomic_DNA"/>
</dbReference>
<reference evidence="2 3" key="1">
    <citation type="journal article" date="2015" name="Stand. Genomic Sci.">
        <title>Genomic Encyclopedia of Bacterial and Archaeal Type Strains, Phase III: the genomes of soil and plant-associated and newly described type strains.</title>
        <authorList>
            <person name="Whitman W.B."/>
            <person name="Woyke T."/>
            <person name="Klenk H.P."/>
            <person name="Zhou Y."/>
            <person name="Lilburn T.G."/>
            <person name="Beck B.J."/>
            <person name="De Vos P."/>
            <person name="Vandamme P."/>
            <person name="Eisen J.A."/>
            <person name="Garrity G."/>
            <person name="Hugenholtz P."/>
            <person name="Kyrpides N.C."/>
        </authorList>
    </citation>
    <scope>NUCLEOTIDE SEQUENCE [LARGE SCALE GENOMIC DNA]</scope>
    <source>
        <strain evidence="2 3">A3</strain>
    </source>
</reference>
<keyword evidence="1" id="KW-0812">Transmembrane</keyword>
<evidence type="ECO:0000313" key="3">
    <source>
        <dbReference type="Proteomes" id="UP000294862"/>
    </source>
</evidence>
<keyword evidence="1" id="KW-1133">Transmembrane helix</keyword>
<gene>
    <name evidence="2" type="ORF">EV148_11114</name>
</gene>
<protein>
    <submittedName>
        <fullName evidence="2">Uncharacterized protein</fullName>
    </submittedName>
</protein>
<feature type="transmembrane region" description="Helical" evidence="1">
    <location>
        <begin position="50"/>
        <end position="69"/>
    </location>
</feature>
<accession>A0A4R2I1N1</accession>
<name>A0A4R2I1N1_9GAMM</name>
<sequence length="196" mass="21118">MPRRDRALTMNTERDPMLAAALRALPDAAPQPDLWPGLARELAARRKPRAWRTVVPLALAAGLLLAVLLPRALMHEATPPDVVVAPAQEAPSMHATDDELDALRTRSRTLERWIAAVAARAPQSSRDLMAAVEVEDLIGLVDLQLSGARAPSDALPLWRQRVALLEDLATIRGSAFAIAANDDIAGVQDAAYHGID</sequence>
<evidence type="ECO:0000256" key="1">
    <source>
        <dbReference type="SAM" id="Phobius"/>
    </source>
</evidence>
<comment type="caution">
    <text evidence="2">The sequence shown here is derived from an EMBL/GenBank/DDBJ whole genome shotgun (WGS) entry which is preliminary data.</text>
</comment>
<dbReference type="AlphaFoldDB" id="A0A4R2I1N1"/>
<organism evidence="2 3">
    <name type="scientific">Dokdonella fugitiva</name>
    <dbReference type="NCBI Taxonomy" id="328517"/>
    <lineage>
        <taxon>Bacteria</taxon>
        <taxon>Pseudomonadati</taxon>
        <taxon>Pseudomonadota</taxon>
        <taxon>Gammaproteobacteria</taxon>
        <taxon>Lysobacterales</taxon>
        <taxon>Rhodanobacteraceae</taxon>
        <taxon>Dokdonella</taxon>
    </lineage>
</organism>
<keyword evidence="1" id="KW-0472">Membrane</keyword>
<dbReference type="Proteomes" id="UP000294862">
    <property type="component" value="Unassembled WGS sequence"/>
</dbReference>
<proteinExistence type="predicted"/>